<dbReference type="Proteomes" id="UP000427071">
    <property type="component" value="Chromosome"/>
</dbReference>
<dbReference type="AlphaFoldDB" id="A0A6B8VU08"/>
<dbReference type="EMBL" id="CP046452">
    <property type="protein sequence ID" value="QGU03117.1"/>
    <property type="molecule type" value="Genomic_DNA"/>
</dbReference>
<gene>
    <name evidence="1" type="ORF">CKALI_11365</name>
</gene>
<proteinExistence type="predicted"/>
<keyword evidence="2" id="KW-1185">Reference proteome</keyword>
<evidence type="ECO:0000313" key="1">
    <source>
        <dbReference type="EMBL" id="QGU03117.1"/>
    </source>
</evidence>
<protein>
    <submittedName>
        <fullName evidence="1">Uncharacterized protein</fullName>
    </submittedName>
</protein>
<evidence type="ECO:0000313" key="2">
    <source>
        <dbReference type="Proteomes" id="UP000427071"/>
    </source>
</evidence>
<reference evidence="2" key="1">
    <citation type="submission" date="2019-11" db="EMBL/GenBank/DDBJ databases">
        <title>Complete genome sequence of Corynebacterium kalinowskii 1959, a novel Corynebacterium species isolated from soil of a small paddock in Vilsendorf, Germany.</title>
        <authorList>
            <person name="Schaffert L."/>
            <person name="Ruwe M."/>
            <person name="Milse J."/>
            <person name="Hanuschka K."/>
            <person name="Ortseifen V."/>
            <person name="Droste J."/>
            <person name="Brandt D."/>
            <person name="Schlueter L."/>
            <person name="Kutter Y."/>
            <person name="Vinke S."/>
            <person name="Viehoefer P."/>
            <person name="Jacob L."/>
            <person name="Luebke N.-C."/>
            <person name="Schulte-Berndt E."/>
            <person name="Hain C."/>
            <person name="Linder M."/>
            <person name="Schmidt P."/>
            <person name="Wollenschlaeger L."/>
            <person name="Luttermann T."/>
            <person name="Thieme E."/>
            <person name="Hassa J."/>
            <person name="Haak M."/>
            <person name="Wittchen M."/>
            <person name="Mentz A."/>
            <person name="Persicke M."/>
            <person name="Busche T."/>
            <person name="Ruckert C."/>
        </authorList>
    </citation>
    <scope>NUCLEOTIDE SEQUENCE [LARGE SCALE GENOMIC DNA]</scope>
    <source>
        <strain evidence="2">1959</strain>
    </source>
</reference>
<name>A0A6B8VU08_9CORY</name>
<organism evidence="1 2">
    <name type="scientific">Corynebacterium kalinowskii</name>
    <dbReference type="NCBI Taxonomy" id="2675216"/>
    <lineage>
        <taxon>Bacteria</taxon>
        <taxon>Bacillati</taxon>
        <taxon>Actinomycetota</taxon>
        <taxon>Actinomycetes</taxon>
        <taxon>Mycobacteriales</taxon>
        <taxon>Corynebacteriaceae</taxon>
        <taxon>Corynebacterium</taxon>
    </lineage>
</organism>
<sequence>MLTQDEVFILEKALLEIEGLAGYLDDLMVPSVPPSGSNAGVTATKGKSKPPVVIPVLDIKDHAEAVVFGWCSCLSDSLGLPVPSEKSLAVRTRWLRLELESVRVCEWASDCLEEVVAEARTIRDLVDPPLSKRLPSLGSDEPRAVARFDQPCSARQAARLCESRGVPVSDRTVSDWAKRGIITADVGELGTWEVYPKEVFAVARDRYRLGRSRLRKSRPSHPGMLRSL</sequence>
<dbReference type="KEGG" id="ckw:CKALI_11365"/>
<accession>A0A6B8VU08</accession>